<dbReference type="HOGENOM" id="CLU_2972700_0_0_9"/>
<protein>
    <submittedName>
        <fullName evidence="1">Uncharacterized protein</fullName>
    </submittedName>
</protein>
<name>U2NZW1_EUBRA</name>
<reference evidence="1 2" key="1">
    <citation type="submission" date="2013-06" db="EMBL/GenBank/DDBJ databases">
        <authorList>
            <person name="Weinstock G."/>
            <person name="Sodergren E."/>
            <person name="Lobos E.A."/>
            <person name="Fulton L."/>
            <person name="Fulton R."/>
            <person name="Courtney L."/>
            <person name="Fronick C."/>
            <person name="O'Laughlin M."/>
            <person name="Godfrey J."/>
            <person name="Wilson R.M."/>
            <person name="Miner T."/>
            <person name="Farmer C."/>
            <person name="Delehaunty K."/>
            <person name="Cordes M."/>
            <person name="Minx P."/>
            <person name="Tomlinson C."/>
            <person name="Chen J."/>
            <person name="Wollam A."/>
            <person name="Pepin K.H."/>
            <person name="Bhonagiri V."/>
            <person name="Zhang X."/>
            <person name="Warren W."/>
            <person name="Mitreva M."/>
            <person name="Mardis E.R."/>
            <person name="Wilson R.K."/>
        </authorList>
    </citation>
    <scope>NUCLEOTIDE SEQUENCE [LARGE SCALE GENOMIC DNA]</scope>
    <source>
        <strain evidence="1 2">ATCC 29099</strain>
    </source>
</reference>
<dbReference type="AlphaFoldDB" id="U2NZW1"/>
<accession>U2NZW1</accession>
<evidence type="ECO:0000313" key="2">
    <source>
        <dbReference type="Proteomes" id="UP000016608"/>
    </source>
</evidence>
<keyword evidence="2" id="KW-1185">Reference proteome</keyword>
<proteinExistence type="predicted"/>
<dbReference type="EMBL" id="AWVJ01000141">
    <property type="protein sequence ID" value="ERK43700.1"/>
    <property type="molecule type" value="Genomic_DNA"/>
</dbReference>
<evidence type="ECO:0000313" key="1">
    <source>
        <dbReference type="EMBL" id="ERK43700.1"/>
    </source>
</evidence>
<dbReference type="Proteomes" id="UP000016608">
    <property type="component" value="Unassembled WGS sequence"/>
</dbReference>
<comment type="caution">
    <text evidence="1">The sequence shown here is derived from an EMBL/GenBank/DDBJ whole genome shotgun (WGS) entry which is preliminary data.</text>
</comment>
<sequence>MPSKLNIEIHRSVAVKSEFSDGDKTVCGLGRDFSRMRHRTHIQVKSLFLSDGKNGFWM</sequence>
<organism evidence="1 2">
    <name type="scientific">Eubacterium ramulus ATCC 29099</name>
    <dbReference type="NCBI Taxonomy" id="1256908"/>
    <lineage>
        <taxon>Bacteria</taxon>
        <taxon>Bacillati</taxon>
        <taxon>Bacillota</taxon>
        <taxon>Clostridia</taxon>
        <taxon>Eubacteriales</taxon>
        <taxon>Eubacteriaceae</taxon>
        <taxon>Eubacterium</taxon>
    </lineage>
</organism>
<gene>
    <name evidence="1" type="ORF">HMPREF0373_02266</name>
</gene>